<name>A0AAN7U915_9MYCE</name>
<dbReference type="Pfam" id="PF07993">
    <property type="entry name" value="NAD_binding_4"/>
    <property type="match status" value="1"/>
</dbReference>
<proteinExistence type="predicted"/>
<dbReference type="EMBL" id="JAVFKY010000001">
    <property type="protein sequence ID" value="KAK5584622.1"/>
    <property type="molecule type" value="Genomic_DNA"/>
</dbReference>
<evidence type="ECO:0000313" key="2">
    <source>
        <dbReference type="EMBL" id="KAK5584622.1"/>
    </source>
</evidence>
<dbReference type="Gene3D" id="3.40.50.720">
    <property type="entry name" value="NAD(P)-binding Rossmann-like Domain"/>
    <property type="match status" value="1"/>
</dbReference>
<evidence type="ECO:0000313" key="3">
    <source>
        <dbReference type="Proteomes" id="UP001344447"/>
    </source>
</evidence>
<keyword evidence="3" id="KW-1185">Reference proteome</keyword>
<dbReference type="InterPro" id="IPR013120">
    <property type="entry name" value="FAR_NAD-bd"/>
</dbReference>
<accession>A0AAN7U915</accession>
<organism evidence="2 3">
    <name type="scientific">Dictyostelium firmibasis</name>
    <dbReference type="NCBI Taxonomy" id="79012"/>
    <lineage>
        <taxon>Eukaryota</taxon>
        <taxon>Amoebozoa</taxon>
        <taxon>Evosea</taxon>
        <taxon>Eumycetozoa</taxon>
        <taxon>Dictyostelia</taxon>
        <taxon>Dictyosteliales</taxon>
        <taxon>Dictyosteliaceae</taxon>
        <taxon>Dictyostelium</taxon>
    </lineage>
</organism>
<sequence length="178" mass="20198">MRKLSGEYYTLIYLIIHIFHKLHHLHNEFELLNVRVIAGNITLPLLGLSKLEFDFISNQINFIINSGADINLSSVYAESKVVNIDGLIELIKLSTTGDYQKPIEGFSSVSVFFNSSNCKEFDKETIIPPLQNINNLPGGYMKMIMALENTGVGHDSEFLQLIIQSCYAIKKYPRIEKN</sequence>
<reference evidence="2 3" key="1">
    <citation type="submission" date="2023-11" db="EMBL/GenBank/DDBJ databases">
        <title>Dfirmibasis_genome.</title>
        <authorList>
            <person name="Edelbroek B."/>
            <person name="Kjellin J."/>
            <person name="Jerlstrom-Hultqvist J."/>
            <person name="Soderbom F."/>
        </authorList>
    </citation>
    <scope>NUCLEOTIDE SEQUENCE [LARGE SCALE GENOMIC DNA]</scope>
    <source>
        <strain evidence="2 3">TNS-C-14</strain>
    </source>
</reference>
<dbReference type="AlphaFoldDB" id="A0AAN7U915"/>
<feature type="domain" description="Thioester reductase (TE)" evidence="1">
    <location>
        <begin position="29"/>
        <end position="126"/>
    </location>
</feature>
<evidence type="ECO:0000259" key="1">
    <source>
        <dbReference type="Pfam" id="PF07993"/>
    </source>
</evidence>
<comment type="caution">
    <text evidence="2">The sequence shown here is derived from an EMBL/GenBank/DDBJ whole genome shotgun (WGS) entry which is preliminary data.</text>
</comment>
<protein>
    <recommendedName>
        <fullName evidence="1">Thioester reductase (TE) domain-containing protein</fullName>
    </recommendedName>
</protein>
<dbReference type="Proteomes" id="UP001344447">
    <property type="component" value="Unassembled WGS sequence"/>
</dbReference>
<gene>
    <name evidence="2" type="ORF">RB653_006236</name>
</gene>